<sequence>MPQDHSNTAKLEANTPSPPRTASHSGSIFGRERLRRSVLESDVREKEKELTKLQGWCEGLERALAKERSESHRLATDLQDTQTSLSQEREDCRRLNSELHEAQKRIDTLDALLEEDNDNAAAAHDTRSVSSGSTRDQQLQEKVQHTVVTKNKALEKNATLKDQLERMDDRVLSCQAERDQARQESSQLRAEVAAMKTEKKAMQRQIDKAAKEAQKAKEEQQKMAQELAAKDQQLQQLRARVVDEESRNMVLSRRIASLELITSETLKGQGNRWFHVGAWVQQMCSSSAAARYFGWIRRPWWRLHKQE</sequence>
<dbReference type="EMBL" id="CABFNO020001268">
    <property type="protein sequence ID" value="CAG9975632.1"/>
    <property type="molecule type" value="Genomic_DNA"/>
</dbReference>
<feature type="region of interest" description="Disordered" evidence="2">
    <location>
        <begin position="1"/>
        <end position="31"/>
    </location>
</feature>
<evidence type="ECO:0000256" key="1">
    <source>
        <dbReference type="SAM" id="Coils"/>
    </source>
</evidence>
<name>A0A9N9U272_9HYPO</name>
<dbReference type="Proteomes" id="UP000754883">
    <property type="component" value="Unassembled WGS sequence"/>
</dbReference>
<evidence type="ECO:0000313" key="3">
    <source>
        <dbReference type="EMBL" id="CAG9975632.1"/>
    </source>
</evidence>
<feature type="compositionally biased region" description="Polar residues" evidence="2">
    <location>
        <begin position="128"/>
        <end position="137"/>
    </location>
</feature>
<dbReference type="OrthoDB" id="5136370at2759"/>
<dbReference type="AlphaFoldDB" id="A0A9N9U272"/>
<protein>
    <submittedName>
        <fullName evidence="3">Uncharacterized protein</fullName>
    </submittedName>
</protein>
<feature type="compositionally biased region" description="Basic and acidic residues" evidence="2">
    <location>
        <begin position="65"/>
        <end position="75"/>
    </location>
</feature>
<feature type="region of interest" description="Disordered" evidence="2">
    <location>
        <begin position="115"/>
        <end position="139"/>
    </location>
</feature>
<evidence type="ECO:0000313" key="4">
    <source>
        <dbReference type="Proteomes" id="UP000754883"/>
    </source>
</evidence>
<reference evidence="3 4" key="2">
    <citation type="submission" date="2021-10" db="EMBL/GenBank/DDBJ databases">
        <authorList>
            <person name="Piombo E."/>
        </authorList>
    </citation>
    <scope>NUCLEOTIDE SEQUENCE [LARGE SCALE GENOMIC DNA]</scope>
</reference>
<evidence type="ECO:0000256" key="2">
    <source>
        <dbReference type="SAM" id="MobiDB-lite"/>
    </source>
</evidence>
<gene>
    <name evidence="3" type="ORF">CBYS24578_00013094</name>
</gene>
<feature type="coiled-coil region" evidence="1">
    <location>
        <begin position="150"/>
        <end position="254"/>
    </location>
</feature>
<keyword evidence="1" id="KW-0175">Coiled coil</keyword>
<proteinExistence type="predicted"/>
<organism evidence="3 4">
    <name type="scientific">Clonostachys byssicola</name>
    <dbReference type="NCBI Taxonomy" id="160290"/>
    <lineage>
        <taxon>Eukaryota</taxon>
        <taxon>Fungi</taxon>
        <taxon>Dikarya</taxon>
        <taxon>Ascomycota</taxon>
        <taxon>Pezizomycotina</taxon>
        <taxon>Sordariomycetes</taxon>
        <taxon>Hypocreomycetidae</taxon>
        <taxon>Hypocreales</taxon>
        <taxon>Bionectriaceae</taxon>
        <taxon>Clonostachys</taxon>
    </lineage>
</organism>
<dbReference type="SUPFAM" id="SSF90257">
    <property type="entry name" value="Myosin rod fragments"/>
    <property type="match status" value="1"/>
</dbReference>
<accession>A0A9N9U272</accession>
<feature type="region of interest" description="Disordered" evidence="2">
    <location>
        <begin position="65"/>
        <end position="89"/>
    </location>
</feature>
<comment type="caution">
    <text evidence="3">The sequence shown here is derived from an EMBL/GenBank/DDBJ whole genome shotgun (WGS) entry which is preliminary data.</text>
</comment>
<reference evidence="4" key="1">
    <citation type="submission" date="2019-06" db="EMBL/GenBank/DDBJ databases">
        <authorList>
            <person name="Broberg M."/>
        </authorList>
    </citation>
    <scope>NUCLEOTIDE SEQUENCE [LARGE SCALE GENOMIC DNA]</scope>
</reference>
<keyword evidence="4" id="KW-1185">Reference proteome</keyword>